<evidence type="ECO:0000313" key="1">
    <source>
        <dbReference type="EMBL" id="MEJ5944789.1"/>
    </source>
</evidence>
<dbReference type="EMBL" id="JBBIAA010000004">
    <property type="protein sequence ID" value="MEJ5944789.1"/>
    <property type="molecule type" value="Genomic_DNA"/>
</dbReference>
<accession>A0ABU8RID0</accession>
<proteinExistence type="predicted"/>
<name>A0ABU8RID0_9ACTN</name>
<organism evidence="1 2">
    <name type="scientific">Pseudokineococcus basanitobsidens</name>
    <dbReference type="NCBI Taxonomy" id="1926649"/>
    <lineage>
        <taxon>Bacteria</taxon>
        <taxon>Bacillati</taxon>
        <taxon>Actinomycetota</taxon>
        <taxon>Actinomycetes</taxon>
        <taxon>Kineosporiales</taxon>
        <taxon>Kineosporiaceae</taxon>
        <taxon>Pseudokineococcus</taxon>
    </lineage>
</organism>
<dbReference type="Pfam" id="PF13602">
    <property type="entry name" value="ADH_zinc_N_2"/>
    <property type="match status" value="1"/>
</dbReference>
<keyword evidence="2" id="KW-1185">Reference proteome</keyword>
<gene>
    <name evidence="1" type="ORF">WDZ17_05715</name>
</gene>
<sequence length="55" mass="6044">MNHLEDTASLEDRMARVADGTIALRVAGTVPAERAAEAHRRLEVGEQRGRVVLTF</sequence>
<dbReference type="Gene3D" id="3.90.180.10">
    <property type="entry name" value="Medium-chain alcohol dehydrogenases, catalytic domain"/>
    <property type="match status" value="1"/>
</dbReference>
<evidence type="ECO:0000313" key="2">
    <source>
        <dbReference type="Proteomes" id="UP001387100"/>
    </source>
</evidence>
<dbReference type="Proteomes" id="UP001387100">
    <property type="component" value="Unassembled WGS sequence"/>
</dbReference>
<protein>
    <submittedName>
        <fullName evidence="1">Zinc-binding dehydrogenase</fullName>
    </submittedName>
</protein>
<comment type="caution">
    <text evidence="1">The sequence shown here is derived from an EMBL/GenBank/DDBJ whole genome shotgun (WGS) entry which is preliminary data.</text>
</comment>
<reference evidence="1 2" key="1">
    <citation type="journal article" date="2017" name="Int. J. Syst. Evol. Microbiol.">
        <title>Pseudokineococcus basanitobsidens sp. nov., isolated from volcanic rock.</title>
        <authorList>
            <person name="Lee D.W."/>
            <person name="Park M.Y."/>
            <person name="Kim J.J."/>
            <person name="Kim B.S."/>
        </authorList>
    </citation>
    <scope>NUCLEOTIDE SEQUENCE [LARGE SCALE GENOMIC DNA]</scope>
    <source>
        <strain evidence="1 2">DSM 103726</strain>
    </source>
</reference>
<dbReference type="RefSeq" id="WP_339574350.1">
    <property type="nucleotide sequence ID" value="NZ_JBBIAA010000004.1"/>
</dbReference>